<comment type="caution">
    <text evidence="2">The sequence shown here is derived from an EMBL/GenBank/DDBJ whole genome shotgun (WGS) entry which is preliminary data.</text>
</comment>
<accession>A0A8J2LHV4</accession>
<protein>
    <submittedName>
        <fullName evidence="2">Uncharacterized protein</fullName>
    </submittedName>
</protein>
<keyword evidence="3" id="KW-1185">Reference proteome</keyword>
<reference evidence="2" key="1">
    <citation type="submission" date="2021-06" db="EMBL/GenBank/DDBJ databases">
        <authorList>
            <person name="Hodson N. C."/>
            <person name="Mongue J. A."/>
            <person name="Jaron S. K."/>
        </authorList>
    </citation>
    <scope>NUCLEOTIDE SEQUENCE</scope>
</reference>
<feature type="non-terminal residue" evidence="2">
    <location>
        <position position="31"/>
    </location>
</feature>
<name>A0A8J2LHV4_9HEXA</name>
<dbReference type="Proteomes" id="UP000708208">
    <property type="component" value="Unassembled WGS sequence"/>
</dbReference>
<evidence type="ECO:0000313" key="3">
    <source>
        <dbReference type="Proteomes" id="UP000708208"/>
    </source>
</evidence>
<feature type="region of interest" description="Disordered" evidence="1">
    <location>
        <begin position="1"/>
        <end position="31"/>
    </location>
</feature>
<dbReference type="AlphaFoldDB" id="A0A8J2LHV4"/>
<proteinExistence type="predicted"/>
<sequence>DSAFPVQGNQPYHLNGHSVTVALPSSEDGQL</sequence>
<evidence type="ECO:0000313" key="2">
    <source>
        <dbReference type="EMBL" id="CAG7833439.1"/>
    </source>
</evidence>
<evidence type="ECO:0000256" key="1">
    <source>
        <dbReference type="SAM" id="MobiDB-lite"/>
    </source>
</evidence>
<organism evidence="2 3">
    <name type="scientific">Allacma fusca</name>
    <dbReference type="NCBI Taxonomy" id="39272"/>
    <lineage>
        <taxon>Eukaryota</taxon>
        <taxon>Metazoa</taxon>
        <taxon>Ecdysozoa</taxon>
        <taxon>Arthropoda</taxon>
        <taxon>Hexapoda</taxon>
        <taxon>Collembola</taxon>
        <taxon>Symphypleona</taxon>
        <taxon>Sminthuridae</taxon>
        <taxon>Allacma</taxon>
    </lineage>
</organism>
<gene>
    <name evidence="2" type="ORF">AFUS01_LOCUS43061</name>
</gene>
<dbReference type="EMBL" id="CAJVCH010569882">
    <property type="protein sequence ID" value="CAG7833439.1"/>
    <property type="molecule type" value="Genomic_DNA"/>
</dbReference>